<dbReference type="InterPro" id="IPR019433">
    <property type="entry name" value="GPI_ManTrfase_II_coact_Pga1"/>
</dbReference>
<dbReference type="GO" id="GO:0000030">
    <property type="term" value="F:mannosyltransferase activity"/>
    <property type="evidence" value="ECO:0007669"/>
    <property type="project" value="TreeGrafter"/>
</dbReference>
<feature type="chain" id="PRO_5040234213" evidence="2">
    <location>
        <begin position="20"/>
        <end position="232"/>
    </location>
</feature>
<keyword evidence="1" id="KW-0472">Membrane</keyword>
<feature type="transmembrane region" description="Helical" evidence="1">
    <location>
        <begin position="196"/>
        <end position="215"/>
    </location>
</feature>
<keyword evidence="1" id="KW-1133">Transmembrane helix</keyword>
<dbReference type="AlphaFoldDB" id="A0A9P4TDE5"/>
<dbReference type="GO" id="GO:0005789">
    <property type="term" value="C:endoplasmic reticulum membrane"/>
    <property type="evidence" value="ECO:0007669"/>
    <property type="project" value="TreeGrafter"/>
</dbReference>
<dbReference type="PANTHER" id="PTHR28022:SF1">
    <property type="entry name" value="GPI MANNOSYLTRANSFERASE 2 SUBUNIT PGA1"/>
    <property type="match status" value="1"/>
</dbReference>
<feature type="signal peptide" evidence="2">
    <location>
        <begin position="1"/>
        <end position="19"/>
    </location>
</feature>
<organism evidence="3 4">
    <name type="scientific">Curvularia kusanoi</name>
    <name type="common">Cochliobolus kusanoi</name>
    <dbReference type="NCBI Taxonomy" id="90978"/>
    <lineage>
        <taxon>Eukaryota</taxon>
        <taxon>Fungi</taxon>
        <taxon>Dikarya</taxon>
        <taxon>Ascomycota</taxon>
        <taxon>Pezizomycotina</taxon>
        <taxon>Dothideomycetes</taxon>
        <taxon>Pleosporomycetidae</taxon>
        <taxon>Pleosporales</taxon>
        <taxon>Pleosporineae</taxon>
        <taxon>Pleosporaceae</taxon>
        <taxon>Curvularia</taxon>
    </lineage>
</organism>
<dbReference type="Pfam" id="PF10333">
    <property type="entry name" value="Pga1"/>
    <property type="match status" value="1"/>
</dbReference>
<proteinExistence type="predicted"/>
<evidence type="ECO:0000313" key="3">
    <source>
        <dbReference type="EMBL" id="KAF3000812.1"/>
    </source>
</evidence>
<keyword evidence="2" id="KW-0732">Signal</keyword>
<evidence type="ECO:0000313" key="4">
    <source>
        <dbReference type="Proteomes" id="UP000801428"/>
    </source>
</evidence>
<dbReference type="EMBL" id="SWKU01000014">
    <property type="protein sequence ID" value="KAF3000812.1"/>
    <property type="molecule type" value="Genomic_DNA"/>
</dbReference>
<dbReference type="OrthoDB" id="3360032at2759"/>
<reference evidence="3" key="1">
    <citation type="submission" date="2019-04" db="EMBL/GenBank/DDBJ databases">
        <title>Sequencing of skin fungus with MAO and IRED activity.</title>
        <authorList>
            <person name="Marsaioli A.J."/>
            <person name="Bonatto J.M.C."/>
            <person name="Reis Junior O."/>
        </authorList>
    </citation>
    <scope>NUCLEOTIDE SEQUENCE</scope>
    <source>
        <strain evidence="3">30M1</strain>
    </source>
</reference>
<keyword evidence="1" id="KW-0812">Transmembrane</keyword>
<keyword evidence="4" id="KW-1185">Reference proteome</keyword>
<evidence type="ECO:0000256" key="1">
    <source>
        <dbReference type="SAM" id="Phobius"/>
    </source>
</evidence>
<evidence type="ECO:0000256" key="2">
    <source>
        <dbReference type="SAM" id="SignalP"/>
    </source>
</evidence>
<name>A0A9P4TDE5_CURKU</name>
<accession>A0A9P4TDE5</accession>
<protein>
    <submittedName>
        <fullName evidence="3">Uncharacterized protein</fullName>
    </submittedName>
</protein>
<dbReference type="Proteomes" id="UP000801428">
    <property type="component" value="Unassembled WGS sequence"/>
</dbReference>
<gene>
    <name evidence="3" type="ORF">E8E13_006439</name>
</gene>
<dbReference type="GO" id="GO:0031501">
    <property type="term" value="C:mannosyltransferase complex"/>
    <property type="evidence" value="ECO:0007669"/>
    <property type="project" value="TreeGrafter"/>
</dbReference>
<dbReference type="GO" id="GO:0006506">
    <property type="term" value="P:GPI anchor biosynthetic process"/>
    <property type="evidence" value="ECO:0007669"/>
    <property type="project" value="TreeGrafter"/>
</dbReference>
<sequence>MRVVAALLCIVLQAWTVFANVEKTIFLGPSPVTLSDVRSSVDGLHLHVLSSRDPILPTQLSVSFPSTSQPHGLESWYLLGGLKEGARYEVRICWPATSPTDFWLDTYPFVEVFNTPELASSLAEYSKQQKTTNAISHMNELEIDGGLQSLLFLRIQAAASYYSTNRTLMDFPPQVNSDIILDPFLLNVLPRSLVPVAVYITIVAIIAWFLSGYAYRWLLSAVKEVPEKVRTD</sequence>
<comment type="caution">
    <text evidence="3">The sequence shown here is derived from an EMBL/GenBank/DDBJ whole genome shotgun (WGS) entry which is preliminary data.</text>
</comment>
<dbReference type="PANTHER" id="PTHR28022">
    <property type="entry name" value="GPI MANNOSYLTRANSFERASE 2 SUBUNIT PGA1"/>
    <property type="match status" value="1"/>
</dbReference>